<dbReference type="InterPro" id="IPR018707">
    <property type="entry name" value="LpxR"/>
</dbReference>
<evidence type="ECO:0000256" key="1">
    <source>
        <dbReference type="SAM" id="SignalP"/>
    </source>
</evidence>
<evidence type="ECO:0000313" key="3">
    <source>
        <dbReference type="Proteomes" id="UP000007881"/>
    </source>
</evidence>
<gene>
    <name evidence="2" type="ordered locus">PSMK_12000</name>
</gene>
<dbReference type="EMBL" id="AP012338">
    <property type="protein sequence ID" value="BAM03359.1"/>
    <property type="molecule type" value="Genomic_DNA"/>
</dbReference>
<dbReference type="Pfam" id="PF09982">
    <property type="entry name" value="LpxR"/>
    <property type="match status" value="1"/>
</dbReference>
<evidence type="ECO:0008006" key="4">
    <source>
        <dbReference type="Google" id="ProtNLM"/>
    </source>
</evidence>
<dbReference type="STRING" id="1142394.PSMK_12000"/>
<dbReference type="AlphaFoldDB" id="I0IDM1"/>
<dbReference type="KEGG" id="phm:PSMK_12000"/>
<feature type="signal peptide" evidence="1">
    <location>
        <begin position="1"/>
        <end position="22"/>
    </location>
</feature>
<organism evidence="2 3">
    <name type="scientific">Phycisphaera mikurensis (strain NBRC 102666 / KCTC 22515 / FYK2301M01)</name>
    <dbReference type="NCBI Taxonomy" id="1142394"/>
    <lineage>
        <taxon>Bacteria</taxon>
        <taxon>Pseudomonadati</taxon>
        <taxon>Planctomycetota</taxon>
        <taxon>Phycisphaerae</taxon>
        <taxon>Phycisphaerales</taxon>
        <taxon>Phycisphaeraceae</taxon>
        <taxon>Phycisphaera</taxon>
    </lineage>
</organism>
<dbReference type="HOGENOM" id="CLU_055418_0_0_0"/>
<feature type="chain" id="PRO_5003628756" description="Lipid A deacylase LpxR family protein" evidence="1">
    <location>
        <begin position="23"/>
        <end position="349"/>
    </location>
</feature>
<dbReference type="Gene3D" id="2.40.128.140">
    <property type="entry name" value="Outer membrane protein"/>
    <property type="match status" value="1"/>
</dbReference>
<name>I0IDM1_PHYMF</name>
<evidence type="ECO:0000313" key="2">
    <source>
        <dbReference type="EMBL" id="BAM03359.1"/>
    </source>
</evidence>
<dbReference type="RefSeq" id="WP_014436578.1">
    <property type="nucleotide sequence ID" value="NC_017080.1"/>
</dbReference>
<protein>
    <recommendedName>
        <fullName evidence="4">Lipid A deacylase LpxR family protein</fullName>
    </recommendedName>
</protein>
<reference evidence="2 3" key="1">
    <citation type="submission" date="2012-02" db="EMBL/GenBank/DDBJ databases">
        <title>Complete genome sequence of Phycisphaera mikurensis NBRC 102666.</title>
        <authorList>
            <person name="Ankai A."/>
            <person name="Hosoyama A."/>
            <person name="Terui Y."/>
            <person name="Sekine M."/>
            <person name="Fukai R."/>
            <person name="Kato Y."/>
            <person name="Nakamura S."/>
            <person name="Yamada-Narita S."/>
            <person name="Kawakoshi A."/>
            <person name="Fukunaga Y."/>
            <person name="Yamazaki S."/>
            <person name="Fujita N."/>
        </authorList>
    </citation>
    <scope>NUCLEOTIDE SEQUENCE [LARGE SCALE GENOMIC DNA]</scope>
    <source>
        <strain evidence="3">NBRC 102666 / KCTC 22515 / FYK2301M01</strain>
    </source>
</reference>
<dbReference type="eggNOG" id="COG3528">
    <property type="taxonomic scope" value="Bacteria"/>
</dbReference>
<dbReference type="Proteomes" id="UP000007881">
    <property type="component" value="Chromosome"/>
</dbReference>
<accession>I0IDM1</accession>
<dbReference type="PATRIC" id="fig|1142394.8.peg.1238"/>
<keyword evidence="3" id="KW-1185">Reference proteome</keyword>
<proteinExistence type="predicted"/>
<dbReference type="OrthoDB" id="9776275at2"/>
<sequence>MSPTSRRSLAGLLLALAPLAAAQEDRPAAELPAAGPAYRFQVLFENDGSFVKLNELEDRHYTNGAALDLAHKSETFAGLVDGLGLPADGTAVGLMVAHEIYTPEDITARVPDPDDRPYAGYLYGAFYGQREHDDHLDHLQLNLGVVGESSLAKEVQEYIHEYFTGDDPNGWDSQLGDEFAIDLAYRRTVRIDAAGLGLPGLRPGGLNAQLLPYGEVRVGTTHRDATLGGIARVGWKLPDDFGPARVRDPGSFTGAGPQPGWSVYAFAGAAARYVQWNTFLDGSYARNPSPSVDREPLLGIFRGGFAVGYTGHRFNAEIGYAQTFLTHEFKGQEDADAFGQIQLQVGWGF</sequence>
<dbReference type="InterPro" id="IPR037107">
    <property type="entry name" value="Put_OMP_sf"/>
</dbReference>
<keyword evidence="1" id="KW-0732">Signal</keyword>